<dbReference type="PANTHER" id="PTHR21472:SF21">
    <property type="entry name" value="ENDONUCLEASE DOMAIN-CONTAINING 1 PROTEIN-LIKE-RELATED"/>
    <property type="match status" value="1"/>
</dbReference>
<sequence>MLVLGLISCIVLRALSAQAKVVHSFEECKEFLYQGKEPSGMDQNAEKICQKLQNRGFYYASLYSVRHKIPLYSAYTLDPKCSSDNRRTDDWHLEPQISQPGSPIDYMVPDNSDNQNLYKGNQAISSDYSHTGYDRGHLNPNSFQCSDGRTATFTLTNAAPMIRRFNQRHWKRCESTLRSYLIQKLVMDGGSATAFIVTGTVPDPNVRIPEDRKKVTVPSHIWTAVCYKHHTDDSKSLSFGYIGRNQQEEPDIRLMSVSDLNDELRSHFGTQQSIEIFADDCFSDNNKLVEVQGVFQKLINLPVIQADQISSGLQDTYGAVKRTFSSDSTPEKRVKVNENTGKMSFNSMITYYSLAEKLNAFARIVCLITYTKPLGRKFVHDELRKREISTGQMLLNASWSQRSRRLQLMAHSAQASQNLIIAVNATQVVKSSPAAPLPAFTRTISTATGVTQTRS</sequence>
<feature type="chain" id="PRO_5029583852" description="Endonuclease domain-containing 1 protein-like" evidence="1">
    <location>
        <begin position="20"/>
        <end position="455"/>
    </location>
</feature>
<dbReference type="GO" id="GO:0003676">
    <property type="term" value="F:nucleic acid binding"/>
    <property type="evidence" value="ECO:0007669"/>
    <property type="project" value="InterPro"/>
</dbReference>
<dbReference type="EMBL" id="JAAMOB010000025">
    <property type="protein sequence ID" value="KAF4094688.1"/>
    <property type="molecule type" value="Genomic_DNA"/>
</dbReference>
<dbReference type="InterPro" id="IPR039015">
    <property type="entry name" value="ENDOD1"/>
</dbReference>
<dbReference type="Proteomes" id="UP000579812">
    <property type="component" value="Unassembled WGS sequence"/>
</dbReference>
<dbReference type="SUPFAM" id="SSF54060">
    <property type="entry name" value="His-Me finger endonucleases"/>
    <property type="match status" value="1"/>
</dbReference>
<dbReference type="Gene3D" id="3.40.570.10">
    <property type="entry name" value="Extracellular Endonuclease, subunit A"/>
    <property type="match status" value="1"/>
</dbReference>
<feature type="signal peptide" evidence="1">
    <location>
        <begin position="1"/>
        <end position="19"/>
    </location>
</feature>
<gene>
    <name evidence="4" type="ORF">G5714_023766</name>
</gene>
<organism evidence="4 5">
    <name type="scientific">Onychostoma macrolepis</name>
    <dbReference type="NCBI Taxonomy" id="369639"/>
    <lineage>
        <taxon>Eukaryota</taxon>
        <taxon>Metazoa</taxon>
        <taxon>Chordata</taxon>
        <taxon>Craniata</taxon>
        <taxon>Vertebrata</taxon>
        <taxon>Euteleostomi</taxon>
        <taxon>Actinopterygii</taxon>
        <taxon>Neopterygii</taxon>
        <taxon>Teleostei</taxon>
        <taxon>Ostariophysi</taxon>
        <taxon>Cypriniformes</taxon>
        <taxon>Cyprinidae</taxon>
        <taxon>Acrossocheilinae</taxon>
        <taxon>Onychostoma</taxon>
    </lineage>
</organism>
<evidence type="ECO:0000313" key="5">
    <source>
        <dbReference type="Proteomes" id="UP000579812"/>
    </source>
</evidence>
<evidence type="ECO:0008006" key="6">
    <source>
        <dbReference type="Google" id="ProtNLM"/>
    </source>
</evidence>
<dbReference type="Pfam" id="PF01223">
    <property type="entry name" value="Endonuclease_NS"/>
    <property type="match status" value="1"/>
</dbReference>
<evidence type="ECO:0000256" key="1">
    <source>
        <dbReference type="SAM" id="SignalP"/>
    </source>
</evidence>
<proteinExistence type="predicted"/>
<keyword evidence="1" id="KW-0732">Signal</keyword>
<dbReference type="PANTHER" id="PTHR21472">
    <property type="entry name" value="ENDONUCLEASE DOMAIN-CONTAINING 1 PROTEIN ENDOD1"/>
    <property type="match status" value="1"/>
</dbReference>
<protein>
    <recommendedName>
        <fullName evidence="6">Endonuclease domain-containing 1 protein-like</fullName>
    </recommendedName>
</protein>
<dbReference type="InterPro" id="IPR001604">
    <property type="entry name" value="Endo_G_ENPP1-like_dom"/>
</dbReference>
<dbReference type="SMART" id="SM00477">
    <property type="entry name" value="NUC"/>
    <property type="match status" value="1"/>
</dbReference>
<evidence type="ECO:0000259" key="3">
    <source>
        <dbReference type="SMART" id="SM00892"/>
    </source>
</evidence>
<dbReference type="AlphaFoldDB" id="A0A7J6BI25"/>
<dbReference type="InterPro" id="IPR044929">
    <property type="entry name" value="DNA/RNA_non-sp_Endonuclease_sf"/>
</dbReference>
<keyword evidence="5" id="KW-1185">Reference proteome</keyword>
<feature type="domain" description="DNA/RNA non-specific endonuclease/pyrophosphatase/phosphodiesterase" evidence="3">
    <location>
        <begin position="55"/>
        <end position="263"/>
    </location>
</feature>
<name>A0A7J6BI25_9TELE</name>
<dbReference type="SMART" id="SM00892">
    <property type="entry name" value="Endonuclease_NS"/>
    <property type="match status" value="1"/>
</dbReference>
<dbReference type="GO" id="GO:0046872">
    <property type="term" value="F:metal ion binding"/>
    <property type="evidence" value="ECO:0007669"/>
    <property type="project" value="InterPro"/>
</dbReference>
<dbReference type="InterPro" id="IPR044925">
    <property type="entry name" value="His-Me_finger_sf"/>
</dbReference>
<comment type="caution">
    <text evidence="4">The sequence shown here is derived from an EMBL/GenBank/DDBJ whole genome shotgun (WGS) entry which is preliminary data.</text>
</comment>
<feature type="domain" description="ENPP1-3/EXOG-like endonuclease/phosphodiesterase" evidence="2">
    <location>
        <begin position="56"/>
        <end position="267"/>
    </location>
</feature>
<dbReference type="GO" id="GO:0016787">
    <property type="term" value="F:hydrolase activity"/>
    <property type="evidence" value="ECO:0007669"/>
    <property type="project" value="InterPro"/>
</dbReference>
<evidence type="ECO:0000313" key="4">
    <source>
        <dbReference type="EMBL" id="KAF4094688.1"/>
    </source>
</evidence>
<accession>A0A7J6BI25</accession>
<dbReference type="InterPro" id="IPR020821">
    <property type="entry name" value="ENPP1-3/EXOG-like_nuc-like"/>
</dbReference>
<reference evidence="4 5" key="1">
    <citation type="submission" date="2020-04" db="EMBL/GenBank/DDBJ databases">
        <title>Chromosome-level genome assembly of a cyprinid fish Onychostoma macrolepis by integration of Nanopore Sequencing, Bionano and Hi-C technology.</title>
        <authorList>
            <person name="Wang D."/>
        </authorList>
    </citation>
    <scope>NUCLEOTIDE SEQUENCE [LARGE SCALE GENOMIC DNA]</scope>
    <source>
        <strain evidence="4">SWU-2019</strain>
        <tissue evidence="4">Muscle</tissue>
    </source>
</reference>
<evidence type="ECO:0000259" key="2">
    <source>
        <dbReference type="SMART" id="SM00477"/>
    </source>
</evidence>